<dbReference type="Pfam" id="PF21706">
    <property type="entry name" value="FCSD_central"/>
    <property type="match status" value="1"/>
</dbReference>
<feature type="domain" description="Sulfide dehydrogenase [flavocytochrome c] flavoprotein chain central" evidence="6">
    <location>
        <begin position="170"/>
        <end position="285"/>
    </location>
</feature>
<dbReference type="Pfam" id="PF09242">
    <property type="entry name" value="FCSD-flav_bind"/>
    <property type="match status" value="1"/>
</dbReference>
<reference evidence="8" key="1">
    <citation type="journal article" date="2019" name="Int. J. Syst. Evol. Microbiol.">
        <title>The Global Catalogue of Microorganisms (GCM) 10K type strain sequencing project: providing services to taxonomists for standard genome sequencing and annotation.</title>
        <authorList>
            <consortium name="The Broad Institute Genomics Platform"/>
            <consortium name="The Broad Institute Genome Sequencing Center for Infectious Disease"/>
            <person name="Wu L."/>
            <person name="Ma J."/>
        </authorList>
    </citation>
    <scope>NUCLEOTIDE SEQUENCE [LARGE SCALE GENOMIC DNA]</scope>
    <source>
        <strain evidence="8">KCTC 52640</strain>
    </source>
</reference>
<evidence type="ECO:0000256" key="1">
    <source>
        <dbReference type="ARBA" id="ARBA00022630"/>
    </source>
</evidence>
<evidence type="ECO:0000259" key="6">
    <source>
        <dbReference type="Pfam" id="PF21706"/>
    </source>
</evidence>
<keyword evidence="2" id="KW-0274">FAD</keyword>
<dbReference type="InterPro" id="IPR006311">
    <property type="entry name" value="TAT_signal"/>
</dbReference>
<dbReference type="SUPFAM" id="SSF55424">
    <property type="entry name" value="FAD/NAD-linked reductases, dimerisation (C-terminal) domain"/>
    <property type="match status" value="1"/>
</dbReference>
<dbReference type="PROSITE" id="PS51318">
    <property type="entry name" value="TAT"/>
    <property type="match status" value="1"/>
</dbReference>
<name>A0ABV7EPL9_9GAMM</name>
<keyword evidence="8" id="KW-1185">Reference proteome</keyword>
<dbReference type="InterPro" id="IPR036188">
    <property type="entry name" value="FAD/NAD-bd_sf"/>
</dbReference>
<dbReference type="InterPro" id="IPR049386">
    <property type="entry name" value="FCSD_central"/>
</dbReference>
<keyword evidence="3" id="KW-0732">Signal</keyword>
<feature type="chain" id="PRO_5046791161" evidence="3">
    <location>
        <begin position="34"/>
        <end position="430"/>
    </location>
</feature>
<proteinExistence type="predicted"/>
<feature type="signal peptide" evidence="3">
    <location>
        <begin position="1"/>
        <end position="33"/>
    </location>
</feature>
<gene>
    <name evidence="7" type="ORF">ACFOSU_05300</name>
</gene>
<dbReference type="PANTHER" id="PTHR43755">
    <property type="match status" value="1"/>
</dbReference>
<feature type="domain" description="Flavocytochrome c sulphide dehydrogenase flavin-binding" evidence="5">
    <location>
        <begin position="363"/>
        <end position="429"/>
    </location>
</feature>
<evidence type="ECO:0000313" key="7">
    <source>
        <dbReference type="EMBL" id="MFC3103305.1"/>
    </source>
</evidence>
<evidence type="ECO:0000259" key="5">
    <source>
        <dbReference type="Pfam" id="PF09242"/>
    </source>
</evidence>
<dbReference type="Gene3D" id="3.50.50.60">
    <property type="entry name" value="FAD/NAD(P)-binding domain"/>
    <property type="match status" value="2"/>
</dbReference>
<dbReference type="InterPro" id="IPR052541">
    <property type="entry name" value="SQRD"/>
</dbReference>
<feature type="domain" description="FAD/NAD(P)-binding" evidence="4">
    <location>
        <begin position="38"/>
        <end position="141"/>
    </location>
</feature>
<keyword evidence="1" id="KW-0285">Flavoprotein</keyword>
<protein>
    <submittedName>
        <fullName evidence="7">FCSD flavin-binding domain-containing protein</fullName>
    </submittedName>
</protein>
<dbReference type="RefSeq" id="WP_380687207.1">
    <property type="nucleotide sequence ID" value="NZ_JBHRSS010000003.1"/>
</dbReference>
<dbReference type="EMBL" id="JBHRSS010000003">
    <property type="protein sequence ID" value="MFC3103305.1"/>
    <property type="molecule type" value="Genomic_DNA"/>
</dbReference>
<evidence type="ECO:0000313" key="8">
    <source>
        <dbReference type="Proteomes" id="UP001595462"/>
    </source>
</evidence>
<evidence type="ECO:0000256" key="3">
    <source>
        <dbReference type="SAM" id="SignalP"/>
    </source>
</evidence>
<dbReference type="InterPro" id="IPR016156">
    <property type="entry name" value="FAD/NAD-linked_Rdtase_dimer_sf"/>
</dbReference>
<dbReference type="SUPFAM" id="SSF51905">
    <property type="entry name" value="FAD/NAD(P)-binding domain"/>
    <property type="match status" value="3"/>
</dbReference>
<sequence>MKPATNNRRRSVLRGLAGASVLAAAGLPPFATAASKAKVVIAGGGFAGASCALALRRFAPGIDVTLVDRQPTFVTGPFCNTVVSGVNPLSRITQTHDGLIAAGVHMIHAEIDGVDPAARSVHLADGRRIGGDRLVVAPGIDFDWHAIDGYGPDAVTRVPHAWPGGAEQLTLLREQLHGMPSDGRVVITVPDNPYRCPPGPYERASLIAWFLKQHKPKATVTLLDAKDHFSKEPLFRIGWDTRYPDHVRWHGRREGAAAVAVDVASKTVTTAGGDEFTADALNVIPPQRAGRLALDAGLTDGAGWVPVAAHDFSVPGHAGVHVIGDATHAEPMPKSGYAANMQAKICAFAIARELTGRTAAETKMINACYSLVAPDYGISVTEVYALNGDSIAAVQNAGGISALAADETTREAESEYARSWYRNIVHDSFG</sequence>
<dbReference type="InterPro" id="IPR037092">
    <property type="entry name" value="FlavoCytC_S_DH_flav-bd_sf"/>
</dbReference>
<evidence type="ECO:0000259" key="4">
    <source>
        <dbReference type="Pfam" id="PF07992"/>
    </source>
</evidence>
<organism evidence="7 8">
    <name type="scientific">Salinisphaera aquimarina</name>
    <dbReference type="NCBI Taxonomy" id="2094031"/>
    <lineage>
        <taxon>Bacteria</taxon>
        <taxon>Pseudomonadati</taxon>
        <taxon>Pseudomonadota</taxon>
        <taxon>Gammaproteobacteria</taxon>
        <taxon>Salinisphaerales</taxon>
        <taxon>Salinisphaeraceae</taxon>
        <taxon>Salinisphaera</taxon>
    </lineage>
</organism>
<accession>A0ABV7EPL9</accession>
<dbReference type="Gene3D" id="3.90.760.10">
    <property type="entry name" value="Flavocytochrome c sulphide dehydrogenase, flavin-binding domain"/>
    <property type="match status" value="1"/>
</dbReference>
<evidence type="ECO:0000256" key="2">
    <source>
        <dbReference type="ARBA" id="ARBA00022827"/>
    </source>
</evidence>
<dbReference type="Pfam" id="PF07992">
    <property type="entry name" value="Pyr_redox_2"/>
    <property type="match status" value="1"/>
</dbReference>
<dbReference type="Proteomes" id="UP001595462">
    <property type="component" value="Unassembled WGS sequence"/>
</dbReference>
<comment type="caution">
    <text evidence="7">The sequence shown here is derived from an EMBL/GenBank/DDBJ whole genome shotgun (WGS) entry which is preliminary data.</text>
</comment>
<dbReference type="InterPro" id="IPR023753">
    <property type="entry name" value="FAD/NAD-binding_dom"/>
</dbReference>
<dbReference type="InterPro" id="IPR015323">
    <property type="entry name" value="FlavoCytC_S_DH_flav-bd"/>
</dbReference>
<dbReference type="PANTHER" id="PTHR43755:SF1">
    <property type="entry name" value="FAD-DEPENDENT PYRIDINE NUCLEOTIDE-DISULPHIDE OXIDOREDUCTASE"/>
    <property type="match status" value="1"/>
</dbReference>